<proteinExistence type="predicted"/>
<keyword evidence="2" id="KW-0808">Transferase</keyword>
<reference evidence="2 3" key="1">
    <citation type="submission" date="2019-06" db="EMBL/GenBank/DDBJ databases">
        <title>Saccharibacillus brassicae sp. nov., an endophytic bacterium isolated from Chinese cabbage seeds (Brassica pekinensis).</title>
        <authorList>
            <person name="Jiang L."/>
            <person name="Lee J."/>
            <person name="Kim S.W."/>
        </authorList>
    </citation>
    <scope>NUCLEOTIDE SEQUENCE [LARGE SCALE GENOMIC DNA]</scope>
    <source>
        <strain evidence="3">KCTC 43072 / ATSA2</strain>
    </source>
</reference>
<dbReference type="PROSITE" id="PS50011">
    <property type="entry name" value="PROTEIN_KINASE_DOM"/>
    <property type="match status" value="1"/>
</dbReference>
<dbReference type="InterPro" id="IPR008266">
    <property type="entry name" value="Tyr_kinase_AS"/>
</dbReference>
<dbReference type="InterPro" id="IPR011009">
    <property type="entry name" value="Kinase-like_dom_sf"/>
</dbReference>
<dbReference type="SUPFAM" id="SSF56112">
    <property type="entry name" value="Protein kinase-like (PK-like)"/>
    <property type="match status" value="1"/>
</dbReference>
<evidence type="ECO:0000313" key="2">
    <source>
        <dbReference type="EMBL" id="QDH23338.1"/>
    </source>
</evidence>
<evidence type="ECO:0000259" key="1">
    <source>
        <dbReference type="PROSITE" id="PS50011"/>
    </source>
</evidence>
<dbReference type="Gene3D" id="3.90.1200.10">
    <property type="match status" value="1"/>
</dbReference>
<dbReference type="KEGG" id="saca:FFV09_22205"/>
<protein>
    <submittedName>
        <fullName evidence="2">Aminoglycoside phosphotransferase family protein</fullName>
    </submittedName>
</protein>
<keyword evidence="3" id="KW-1185">Reference proteome</keyword>
<dbReference type="Pfam" id="PF01636">
    <property type="entry name" value="APH"/>
    <property type="match status" value="1"/>
</dbReference>
<dbReference type="InterPro" id="IPR002575">
    <property type="entry name" value="Aminoglycoside_PTrfase"/>
</dbReference>
<dbReference type="OrthoDB" id="2850978at2"/>
<dbReference type="AlphaFoldDB" id="A0A4Y6V3B2"/>
<name>A0A4Y6V3B2_SACBS</name>
<dbReference type="PANTHER" id="PTHR21310">
    <property type="entry name" value="AMINOGLYCOSIDE PHOSPHOTRANSFERASE-RELATED-RELATED"/>
    <property type="match status" value="1"/>
</dbReference>
<dbReference type="PROSITE" id="PS00109">
    <property type="entry name" value="PROTEIN_KINASE_TYR"/>
    <property type="match status" value="1"/>
</dbReference>
<dbReference type="GO" id="GO:0004672">
    <property type="term" value="F:protein kinase activity"/>
    <property type="evidence" value="ECO:0007669"/>
    <property type="project" value="InterPro"/>
</dbReference>
<evidence type="ECO:0000313" key="3">
    <source>
        <dbReference type="Proteomes" id="UP000316968"/>
    </source>
</evidence>
<sequence>MPAELQQLAAKIVSRFYDEKIVSAALIVGLGFVNQVYRVDTERRKAIVRLNQADSYTEYAKEKWCLEQAAAAGIPGPRVLAIGIEDGQAYMLQSFVEGENGLETAGADIRIWRRLGEYARVIHEIPVQGYGGELSDPAHGLFLNPPHPGSDGSWHGYIRYNIDSLTESDPLLGLGVITKTQSKQAKAIFEKLAAQTFRFGLIHGDLSAKNVLVDPEEQAEGEEDGAISLLDWGGAEVYPVPHGDVIQLMLTQFRDGTPDAAQFGAFAEGYGLSPEQLSEARELMLLRSFDTVRWAIDCAPEQTGKFAKWAKYSAGLVLDQTD</sequence>
<dbReference type="PANTHER" id="PTHR21310:SF15">
    <property type="entry name" value="AMINOGLYCOSIDE PHOSPHOTRANSFERASE DOMAIN-CONTAINING PROTEIN"/>
    <property type="match status" value="1"/>
</dbReference>
<accession>A0A4Y6V3B2</accession>
<dbReference type="Proteomes" id="UP000316968">
    <property type="component" value="Chromosome"/>
</dbReference>
<dbReference type="InterPro" id="IPR000719">
    <property type="entry name" value="Prot_kinase_dom"/>
</dbReference>
<dbReference type="GO" id="GO:0005524">
    <property type="term" value="F:ATP binding"/>
    <property type="evidence" value="ECO:0007669"/>
    <property type="project" value="InterPro"/>
</dbReference>
<dbReference type="InterPro" id="IPR051678">
    <property type="entry name" value="AGP_Transferase"/>
</dbReference>
<organism evidence="2 3">
    <name type="scientific">Saccharibacillus brassicae</name>
    <dbReference type="NCBI Taxonomy" id="2583377"/>
    <lineage>
        <taxon>Bacteria</taxon>
        <taxon>Bacillati</taxon>
        <taxon>Bacillota</taxon>
        <taxon>Bacilli</taxon>
        <taxon>Bacillales</taxon>
        <taxon>Paenibacillaceae</taxon>
        <taxon>Saccharibacillus</taxon>
    </lineage>
</organism>
<dbReference type="EMBL" id="CP041217">
    <property type="protein sequence ID" value="QDH23338.1"/>
    <property type="molecule type" value="Genomic_DNA"/>
</dbReference>
<feature type="domain" description="Protein kinase" evidence="1">
    <location>
        <begin position="22"/>
        <end position="322"/>
    </location>
</feature>
<gene>
    <name evidence="2" type="ORF">FFV09_22205</name>
</gene>
<dbReference type="RefSeq" id="WP_141449875.1">
    <property type="nucleotide sequence ID" value="NZ_CP041217.1"/>
</dbReference>